<dbReference type="AlphaFoldDB" id="A0A0E9PN91"/>
<proteinExistence type="predicted"/>
<organism evidence="1">
    <name type="scientific">Anguilla anguilla</name>
    <name type="common">European freshwater eel</name>
    <name type="synonym">Muraena anguilla</name>
    <dbReference type="NCBI Taxonomy" id="7936"/>
    <lineage>
        <taxon>Eukaryota</taxon>
        <taxon>Metazoa</taxon>
        <taxon>Chordata</taxon>
        <taxon>Craniata</taxon>
        <taxon>Vertebrata</taxon>
        <taxon>Euteleostomi</taxon>
        <taxon>Actinopterygii</taxon>
        <taxon>Neopterygii</taxon>
        <taxon>Teleostei</taxon>
        <taxon>Anguilliformes</taxon>
        <taxon>Anguillidae</taxon>
        <taxon>Anguilla</taxon>
    </lineage>
</organism>
<sequence>MSRGSIKDLSFPVLHSSAAAVTASSTAQ</sequence>
<name>A0A0E9PN91_ANGAN</name>
<reference evidence="1" key="2">
    <citation type="journal article" date="2015" name="Fish Shellfish Immunol.">
        <title>Early steps in the European eel (Anguilla anguilla)-Vibrio vulnificus interaction in the gills: Role of the RtxA13 toxin.</title>
        <authorList>
            <person name="Callol A."/>
            <person name="Pajuelo D."/>
            <person name="Ebbesson L."/>
            <person name="Teles M."/>
            <person name="MacKenzie S."/>
            <person name="Amaro C."/>
        </authorList>
    </citation>
    <scope>NUCLEOTIDE SEQUENCE</scope>
</reference>
<evidence type="ECO:0000313" key="1">
    <source>
        <dbReference type="EMBL" id="JAH05974.1"/>
    </source>
</evidence>
<dbReference type="EMBL" id="GBXM01102603">
    <property type="protein sequence ID" value="JAH05974.1"/>
    <property type="molecule type" value="Transcribed_RNA"/>
</dbReference>
<accession>A0A0E9PN91</accession>
<protein>
    <submittedName>
        <fullName evidence="1">Uncharacterized protein</fullName>
    </submittedName>
</protein>
<reference evidence="1" key="1">
    <citation type="submission" date="2014-11" db="EMBL/GenBank/DDBJ databases">
        <authorList>
            <person name="Amaro Gonzalez C."/>
        </authorList>
    </citation>
    <scope>NUCLEOTIDE SEQUENCE</scope>
</reference>